<dbReference type="SUPFAM" id="SSF54427">
    <property type="entry name" value="NTF2-like"/>
    <property type="match status" value="1"/>
</dbReference>
<reference evidence="2 3" key="1">
    <citation type="submission" date="2019-11" db="EMBL/GenBank/DDBJ databases">
        <authorList>
            <person name="Jiang L.-Q."/>
        </authorList>
    </citation>
    <scope>NUCLEOTIDE SEQUENCE [LARGE SCALE GENOMIC DNA]</scope>
    <source>
        <strain evidence="2 3">YIM 132087</strain>
    </source>
</reference>
<dbReference type="InterPro" id="IPR032710">
    <property type="entry name" value="NTF2-like_dom_sf"/>
</dbReference>
<organism evidence="2 3">
    <name type="scientific">Nakamurella alba</name>
    <dbReference type="NCBI Taxonomy" id="2665158"/>
    <lineage>
        <taxon>Bacteria</taxon>
        <taxon>Bacillati</taxon>
        <taxon>Actinomycetota</taxon>
        <taxon>Actinomycetes</taxon>
        <taxon>Nakamurellales</taxon>
        <taxon>Nakamurellaceae</taxon>
        <taxon>Nakamurella</taxon>
    </lineage>
</organism>
<evidence type="ECO:0000259" key="1">
    <source>
        <dbReference type="Pfam" id="PF12680"/>
    </source>
</evidence>
<sequence>MAARARVSARVSRPNSAIGVGSISGRSARHWSSIVRTGASASVGALAGVSVTALRARRSSTTRPFLQISFHVERTVAHSFDMEQLRTTSGTDPAGVVHRLYRALAVGDIDAAAATLTDDTVLHVPGTGINVGTWTGRAGVLDFVQKAAETTAGTLRLTLHRAFADDEWAVGLATYTATRPGREVVLENHLAHVMRLRGGLIAEGWLQARDQYAVDAFWAR</sequence>
<dbReference type="AlphaFoldDB" id="A0A7K1FMQ6"/>
<keyword evidence="3" id="KW-1185">Reference proteome</keyword>
<dbReference type="Gene3D" id="3.10.450.50">
    <property type="match status" value="1"/>
</dbReference>
<gene>
    <name evidence="2" type="ORF">GIS00_08915</name>
</gene>
<dbReference type="Pfam" id="PF12680">
    <property type="entry name" value="SnoaL_2"/>
    <property type="match status" value="1"/>
</dbReference>
<proteinExistence type="predicted"/>
<dbReference type="InterPro" id="IPR037401">
    <property type="entry name" value="SnoaL-like"/>
</dbReference>
<accession>A0A7K1FMQ6</accession>
<evidence type="ECO:0000313" key="3">
    <source>
        <dbReference type="Proteomes" id="UP000460221"/>
    </source>
</evidence>
<evidence type="ECO:0000313" key="2">
    <source>
        <dbReference type="EMBL" id="MTD14064.1"/>
    </source>
</evidence>
<dbReference type="EMBL" id="WLYK01000002">
    <property type="protein sequence ID" value="MTD14064.1"/>
    <property type="molecule type" value="Genomic_DNA"/>
</dbReference>
<comment type="caution">
    <text evidence="2">The sequence shown here is derived from an EMBL/GenBank/DDBJ whole genome shotgun (WGS) entry which is preliminary data.</text>
</comment>
<protein>
    <recommendedName>
        <fullName evidence="1">SnoaL-like domain-containing protein</fullName>
    </recommendedName>
</protein>
<name>A0A7K1FMQ6_9ACTN</name>
<feature type="domain" description="SnoaL-like" evidence="1">
    <location>
        <begin position="97"/>
        <end position="203"/>
    </location>
</feature>
<dbReference type="Proteomes" id="UP000460221">
    <property type="component" value="Unassembled WGS sequence"/>
</dbReference>